<keyword evidence="7" id="KW-0813">Transport</keyword>
<dbReference type="Gene3D" id="3.30.160.190">
    <property type="entry name" value="atu1810 like domain"/>
    <property type="match status" value="1"/>
</dbReference>
<dbReference type="Pfam" id="PF11767">
    <property type="entry name" value="SET_assoc"/>
    <property type="match status" value="1"/>
</dbReference>
<keyword evidence="19 23" id="KW-0539">Nucleus</keyword>
<dbReference type="RefSeq" id="XP_051610878.1">
    <property type="nucleotide sequence ID" value="XM_051755100.1"/>
</dbReference>
<comment type="subunit">
    <text evidence="23">Component of the COMPASS (Set1C) complex.</text>
</comment>
<evidence type="ECO:0000256" key="1">
    <source>
        <dbReference type="ARBA" id="ARBA00004123"/>
    </source>
</evidence>
<evidence type="ECO:0000256" key="15">
    <source>
        <dbReference type="ARBA" id="ARBA00022946"/>
    </source>
</evidence>
<keyword evidence="13" id="KW-0999">Mitochondrion inner membrane</keyword>
<feature type="compositionally biased region" description="Polar residues" evidence="24">
    <location>
        <begin position="201"/>
        <end position="228"/>
    </location>
</feature>
<keyword evidence="9 23" id="KW-0489">Methyltransferase</keyword>
<feature type="domain" description="SET" evidence="25">
    <location>
        <begin position="1023"/>
        <end position="1140"/>
    </location>
</feature>
<dbReference type="Gene3D" id="2.170.270.10">
    <property type="entry name" value="SET domain"/>
    <property type="match status" value="1"/>
</dbReference>
<evidence type="ECO:0000313" key="28">
    <source>
        <dbReference type="Proteomes" id="UP001204833"/>
    </source>
</evidence>
<feature type="compositionally biased region" description="Basic and acidic residues" evidence="24">
    <location>
        <begin position="474"/>
        <end position="494"/>
    </location>
</feature>
<dbReference type="GO" id="GO:0005694">
    <property type="term" value="C:chromosome"/>
    <property type="evidence" value="ECO:0007669"/>
    <property type="project" value="UniProtKB-SubCell"/>
</dbReference>
<organism evidence="27 28">
    <name type="scientific">Candida theae</name>
    <dbReference type="NCBI Taxonomy" id="1198502"/>
    <lineage>
        <taxon>Eukaryota</taxon>
        <taxon>Fungi</taxon>
        <taxon>Dikarya</taxon>
        <taxon>Ascomycota</taxon>
        <taxon>Saccharomycotina</taxon>
        <taxon>Pichiomycetes</taxon>
        <taxon>Debaryomycetaceae</taxon>
        <taxon>Candida/Lodderomyces clade</taxon>
        <taxon>Candida</taxon>
    </lineage>
</organism>
<evidence type="ECO:0000259" key="25">
    <source>
        <dbReference type="PROSITE" id="PS50280"/>
    </source>
</evidence>
<comment type="function">
    <text evidence="23">Catalytic component of the COMPASS (Set1C) complex that specifically mono-, di- and trimethylates histone H3 to form H3K4me1/2/3. COMPASS recognizes ubiquitinated H2B on one face of the nucleosome which stimulates the methylation of H3 on the opposing face.</text>
</comment>
<evidence type="ECO:0000256" key="24">
    <source>
        <dbReference type="SAM" id="MobiDB-lite"/>
    </source>
</evidence>
<gene>
    <name evidence="27" type="ORF">KGF57_000613</name>
</gene>
<dbReference type="InterPro" id="IPR044570">
    <property type="entry name" value="Set1-like"/>
</dbReference>
<dbReference type="AlphaFoldDB" id="A0AAD5G0N8"/>
<dbReference type="GO" id="GO:0032259">
    <property type="term" value="P:methylation"/>
    <property type="evidence" value="ECO:0007669"/>
    <property type="project" value="UniProtKB-KW"/>
</dbReference>
<dbReference type="SMART" id="SM00317">
    <property type="entry name" value="SET"/>
    <property type="match status" value="1"/>
</dbReference>
<comment type="catalytic activity">
    <reaction evidence="22">
        <text>N(6),N(6)-dimethyl-L-lysyl(4)-[histone H3] + S-adenosyl-L-methionine = N(6),N(6),N(6)-trimethyl-L-lysyl(4)-[histone H3] + S-adenosyl-L-homocysteine + H(+)</text>
        <dbReference type="Rhea" id="RHEA:60272"/>
        <dbReference type="Rhea" id="RHEA-COMP:15537"/>
        <dbReference type="Rhea" id="RHEA-COMP:15540"/>
        <dbReference type="ChEBI" id="CHEBI:15378"/>
        <dbReference type="ChEBI" id="CHEBI:57856"/>
        <dbReference type="ChEBI" id="CHEBI:59789"/>
        <dbReference type="ChEBI" id="CHEBI:61961"/>
        <dbReference type="ChEBI" id="CHEBI:61976"/>
    </reaction>
</comment>
<reference evidence="27 28" key="1">
    <citation type="journal article" date="2022" name="DNA Res.">
        <title>Genome analysis of five recently described species of the CUG-Ser clade uncovers Candida theae as a new hybrid lineage with pathogenic potential in the Candida parapsilosis species complex.</title>
        <authorList>
            <person name="Mixao V."/>
            <person name="Del Olmo V."/>
            <person name="Hegedusova E."/>
            <person name="Saus E."/>
            <person name="Pryszcz L."/>
            <person name="Cillingova A."/>
            <person name="Nosek J."/>
            <person name="Gabaldon T."/>
        </authorList>
    </citation>
    <scope>NUCLEOTIDE SEQUENCE [LARGE SCALE GENOMIC DNA]</scope>
    <source>
        <strain evidence="27 28">CBS 12239</strain>
    </source>
</reference>
<feature type="compositionally biased region" description="Basic and acidic residues" evidence="24">
    <location>
        <begin position="144"/>
        <end position="154"/>
    </location>
</feature>
<dbReference type="InterPro" id="IPR017111">
    <property type="entry name" value="Set1_fungi"/>
</dbReference>
<dbReference type="InterPro" id="IPR024636">
    <property type="entry name" value="SET_assoc"/>
</dbReference>
<dbReference type="SUPFAM" id="SSF82199">
    <property type="entry name" value="SET domain"/>
    <property type="match status" value="1"/>
</dbReference>
<dbReference type="Proteomes" id="UP001204833">
    <property type="component" value="Unassembled WGS sequence"/>
</dbReference>
<evidence type="ECO:0000256" key="13">
    <source>
        <dbReference type="ARBA" id="ARBA00022792"/>
    </source>
</evidence>
<feature type="region of interest" description="Disordered" evidence="24">
    <location>
        <begin position="474"/>
        <end position="495"/>
    </location>
</feature>
<dbReference type="EC" id="2.1.1.354" evidence="5 23"/>
<evidence type="ECO:0000259" key="26">
    <source>
        <dbReference type="PROSITE" id="PS50868"/>
    </source>
</evidence>
<evidence type="ECO:0000256" key="3">
    <source>
        <dbReference type="ARBA" id="ARBA00004286"/>
    </source>
</evidence>
<keyword evidence="17" id="KW-0496">Mitochondrion</keyword>
<keyword evidence="12 23" id="KW-0949">S-adenosyl-L-methionine</keyword>
<dbReference type="InterPro" id="IPR006885">
    <property type="entry name" value="NADH_UbQ_FeS_4_mit-like"/>
</dbReference>
<sequence>MLSRTIIKPTVFARSFASTAIVRNSELAKPTDSAGKEIVSGAPRDLVTSRVVRIYQEAKPATQSGHHNGDHWKLDWDVLGKGNRWENDLIGYQSSSDYMQGTIMKFDTKEAAIRFAENQGWDHYVQEPKKLHFRKKEFEQRRERYESYRPDRSNVSHSNGIRNTELQGAVDSQRQSHSSHHRDRNDHSRLPQSRSSRWDSAENSGRNTPVSASSNSVQIVNNTGTDMSTGVNQKDLVYTKLAHHREFTNPLESSKKMEGGKHYKVVYDPELDPSLAKIDLKTKSKKVRFNGEGVDLPRDPRLANLNNYLSKPNKKSSKFPFKQLPRAKFVWDNDSLGDAPRTTLVLWDLPISANETYLRNFLASFESKIENLKTIDDPKFGVPLGVATFNYPGSIEKASSLAESFIETVKRDSVKINGSSLKVALNDSKDDLLNSKVNLARGKLIQQQKRQEEEEKKQIALKVEEQKKIDEQRLAEEQKRRDEERAKEEAEKLSNKQLGTTLSSDAFATKYKPDSTVLSTRHGNKVVPGTFLPHDLSKYVKNRPYLLIRDKYLSTKNASSQDLKRILKKYDWTRILSDATGFYVVFNSLRECDRCFHNEDCRRFYEYKLVMEMAIPENYQETDKEGDLSNGVLSEATNILIKEFETFLVKDIRERIIAPHVLSLLNHDRYPELVEELKAKEKEQASKPKPTVSNFDLKQNAMTILEKQKKDLQEKIPYFRKAEERLKTSRRGSKRPIIPMSHALNLDEDEENEVDDIFESVSGSVTPSAEPLKRVRSSTATSVVEDSDLDEPASKRHKSKLQESHDVVSSGDESMEESDVEEVDDDDDGADEDIEIEPPAAILDSKYGPTEGKPMTVYPVPSSSTIVNLKSLQENIVDSEDLELANSVLADIKESNIAHMDYWAWKQIASESASLEVDEHEDAVDELPSRLDSTTGSFKSDGFKKISEIDKVEYLPHRKKANKPIKTVQYEEDDDEKPADNSNVLQSSRVNRANNRRFAADITAQIGSESDVMSLNALTKRKKPVTFARSTIHNWGLYAMEPIAAKEMIIEYVGERIRQQVAEHREKSYLRTGIGSSYLFRIDENTVIDATKKGGIARFINHCCNPSCTAKIIKVEGKKRIVIYALRDIEANEELTYDYKFERETNDEERIRCLCGAPGCKGYLN</sequence>
<dbReference type="PROSITE" id="PS50280">
    <property type="entry name" value="SET"/>
    <property type="match status" value="1"/>
</dbReference>
<comment type="caution">
    <text evidence="27">The sequence shown here is derived from an EMBL/GenBank/DDBJ whole genome shotgun (WGS) entry which is preliminary data.</text>
</comment>
<evidence type="ECO:0000256" key="4">
    <source>
        <dbReference type="ARBA" id="ARBA00005882"/>
    </source>
</evidence>
<evidence type="ECO:0000256" key="21">
    <source>
        <dbReference type="ARBA" id="ARBA00047583"/>
    </source>
</evidence>
<evidence type="ECO:0000256" key="12">
    <source>
        <dbReference type="ARBA" id="ARBA00022691"/>
    </source>
</evidence>
<evidence type="ECO:0000256" key="9">
    <source>
        <dbReference type="ARBA" id="ARBA00022603"/>
    </source>
</evidence>
<dbReference type="GO" id="GO:0140999">
    <property type="term" value="F:histone H3K4 trimethyltransferase activity"/>
    <property type="evidence" value="ECO:0007669"/>
    <property type="project" value="UniProtKB-EC"/>
</dbReference>
<keyword evidence="18" id="KW-0472">Membrane</keyword>
<comment type="catalytic activity">
    <reaction evidence="21">
        <text>N(6)-methyl-L-lysyl(4)-[histone H3] + S-adenosyl-L-methionine = N(6),N(6)-dimethyl-L-lysyl(4)-[histone H3] + S-adenosyl-L-homocysteine + H(+)</text>
        <dbReference type="Rhea" id="RHEA:60268"/>
        <dbReference type="Rhea" id="RHEA-COMP:15540"/>
        <dbReference type="Rhea" id="RHEA-COMP:15543"/>
        <dbReference type="ChEBI" id="CHEBI:15378"/>
        <dbReference type="ChEBI" id="CHEBI:57856"/>
        <dbReference type="ChEBI" id="CHEBI:59789"/>
        <dbReference type="ChEBI" id="CHEBI:61929"/>
        <dbReference type="ChEBI" id="CHEBI:61976"/>
    </reaction>
</comment>
<evidence type="ECO:0000313" key="27">
    <source>
        <dbReference type="EMBL" id="KAI5966649.1"/>
    </source>
</evidence>
<dbReference type="GO" id="GO:0048188">
    <property type="term" value="C:Set1C/COMPASS complex"/>
    <property type="evidence" value="ECO:0007669"/>
    <property type="project" value="InterPro"/>
</dbReference>
<keyword evidence="28" id="KW-1185">Reference proteome</keyword>
<evidence type="ECO:0000256" key="14">
    <source>
        <dbReference type="ARBA" id="ARBA00022853"/>
    </source>
</evidence>
<evidence type="ECO:0000256" key="19">
    <source>
        <dbReference type="ARBA" id="ARBA00023242"/>
    </source>
</evidence>
<comment type="subcellular location">
    <subcellularLocation>
        <location evidence="3">Chromosome</location>
    </subcellularLocation>
    <subcellularLocation>
        <location evidence="2">Mitochondrion inner membrane</location>
    </subcellularLocation>
    <subcellularLocation>
        <location evidence="1 23">Nucleus</location>
    </subcellularLocation>
</comment>
<proteinExistence type="inferred from homology"/>
<evidence type="ECO:0000256" key="7">
    <source>
        <dbReference type="ARBA" id="ARBA00022448"/>
    </source>
</evidence>
<dbReference type="GO" id="GO:0005743">
    <property type="term" value="C:mitochondrial inner membrane"/>
    <property type="evidence" value="ECO:0007669"/>
    <property type="project" value="UniProtKB-SubCell"/>
</dbReference>
<feature type="region of interest" description="Disordered" evidence="24">
    <location>
        <begin position="727"/>
        <end position="850"/>
    </location>
</feature>
<dbReference type="InterPro" id="IPR046341">
    <property type="entry name" value="SET_dom_sf"/>
</dbReference>
<evidence type="ECO:0000256" key="18">
    <source>
        <dbReference type="ARBA" id="ARBA00023136"/>
    </source>
</evidence>
<dbReference type="FunFam" id="3.30.160.190:FF:000001">
    <property type="entry name" value="NADH-ubiquinone oxidoreductase 21 kDa subunit mitochondrial"/>
    <property type="match status" value="1"/>
</dbReference>
<feature type="compositionally biased region" description="Acidic residues" evidence="24">
    <location>
        <begin position="746"/>
        <end position="758"/>
    </location>
</feature>
<dbReference type="PROSITE" id="PS50868">
    <property type="entry name" value="POST_SET"/>
    <property type="match status" value="1"/>
</dbReference>
<evidence type="ECO:0000256" key="5">
    <source>
        <dbReference type="ARBA" id="ARBA00012182"/>
    </source>
</evidence>
<evidence type="ECO:0000256" key="8">
    <source>
        <dbReference type="ARBA" id="ARBA00022454"/>
    </source>
</evidence>
<keyword evidence="14 23" id="KW-0156">Chromatin regulator</keyword>
<dbReference type="Pfam" id="PF00856">
    <property type="entry name" value="SET"/>
    <property type="match status" value="1"/>
</dbReference>
<evidence type="ECO:0000256" key="10">
    <source>
        <dbReference type="ARBA" id="ARBA00022660"/>
    </source>
</evidence>
<dbReference type="GeneID" id="76148672"/>
<feature type="region of interest" description="Disordered" evidence="24">
    <location>
        <begin position="144"/>
        <end position="228"/>
    </location>
</feature>
<comment type="catalytic activity">
    <reaction evidence="20 23">
        <text>L-lysyl(4)-[histone H3] + 3 S-adenosyl-L-methionine = N(6),N(6),N(6)-trimethyl-L-lysyl(4)-[histone H3] + 3 S-adenosyl-L-homocysteine + 3 H(+)</text>
        <dbReference type="Rhea" id="RHEA:60260"/>
        <dbReference type="Rhea" id="RHEA-COMP:15537"/>
        <dbReference type="Rhea" id="RHEA-COMP:15547"/>
        <dbReference type="ChEBI" id="CHEBI:15378"/>
        <dbReference type="ChEBI" id="CHEBI:29969"/>
        <dbReference type="ChEBI" id="CHEBI:57856"/>
        <dbReference type="ChEBI" id="CHEBI:59789"/>
        <dbReference type="ChEBI" id="CHEBI:61961"/>
        <dbReference type="EC" id="2.1.1.354"/>
    </reaction>
</comment>
<dbReference type="InterPro" id="IPR001214">
    <property type="entry name" value="SET_dom"/>
</dbReference>
<dbReference type="InterPro" id="IPR003616">
    <property type="entry name" value="Post-SET_dom"/>
</dbReference>
<dbReference type="Pfam" id="PF04800">
    <property type="entry name" value="NDUS4"/>
    <property type="match status" value="1"/>
</dbReference>
<feature type="domain" description="Post-SET" evidence="26">
    <location>
        <begin position="1149"/>
        <end position="1165"/>
    </location>
</feature>
<evidence type="ECO:0000256" key="2">
    <source>
        <dbReference type="ARBA" id="ARBA00004273"/>
    </source>
</evidence>
<evidence type="ECO:0000256" key="23">
    <source>
        <dbReference type="PIRNR" id="PIRNR037104"/>
    </source>
</evidence>
<evidence type="ECO:0000256" key="16">
    <source>
        <dbReference type="ARBA" id="ARBA00022982"/>
    </source>
</evidence>
<keyword evidence="16" id="KW-0249">Electron transport</keyword>
<dbReference type="InterPro" id="IPR024657">
    <property type="entry name" value="COMPASS_Set1_N-SET"/>
</dbReference>
<dbReference type="InterPro" id="IPR038532">
    <property type="entry name" value="NDUFS4-like_sf"/>
</dbReference>
<keyword evidence="15" id="KW-0809">Transit peptide</keyword>
<dbReference type="PIRSF" id="PIRSF037104">
    <property type="entry name" value="Histone_H3-K4_mtfrase_Set1_fun"/>
    <property type="match status" value="1"/>
</dbReference>
<evidence type="ECO:0000256" key="20">
    <source>
        <dbReference type="ARBA" id="ARBA00047571"/>
    </source>
</evidence>
<feature type="compositionally biased region" description="Acidic residues" evidence="24">
    <location>
        <begin position="813"/>
        <end position="836"/>
    </location>
</feature>
<accession>A0AAD5G0N8</accession>
<evidence type="ECO:0000256" key="17">
    <source>
        <dbReference type="ARBA" id="ARBA00023128"/>
    </source>
</evidence>
<keyword evidence="11 23" id="KW-0808">Transferase</keyword>
<comment type="similarity">
    <text evidence="4">Belongs to the complex I NDUFS4 subunit family.</text>
</comment>
<evidence type="ECO:0000256" key="6">
    <source>
        <dbReference type="ARBA" id="ARBA00015839"/>
    </source>
</evidence>
<evidence type="ECO:0000256" key="11">
    <source>
        <dbReference type="ARBA" id="ARBA00022679"/>
    </source>
</evidence>
<keyword evidence="10" id="KW-0679">Respiratory chain</keyword>
<feature type="region of interest" description="Disordered" evidence="24">
    <location>
        <begin position="965"/>
        <end position="990"/>
    </location>
</feature>
<dbReference type="SMART" id="SM00508">
    <property type="entry name" value="PostSET"/>
    <property type="match status" value="1"/>
</dbReference>
<feature type="compositionally biased region" description="Polar residues" evidence="24">
    <location>
        <begin position="155"/>
        <end position="166"/>
    </location>
</feature>
<dbReference type="EMBL" id="JAIHNG010000035">
    <property type="protein sequence ID" value="KAI5966649.1"/>
    <property type="molecule type" value="Genomic_DNA"/>
</dbReference>
<protein>
    <recommendedName>
        <fullName evidence="6 23">Histone-lysine N-methyltransferase, H3 lysine-4 specific</fullName>
        <ecNumber evidence="5 23">2.1.1.354</ecNumber>
    </recommendedName>
</protein>
<dbReference type="Pfam" id="PF11764">
    <property type="entry name" value="N-SET"/>
    <property type="match status" value="1"/>
</dbReference>
<evidence type="ECO:0000256" key="22">
    <source>
        <dbReference type="ARBA" id="ARBA00049129"/>
    </source>
</evidence>
<dbReference type="PANTHER" id="PTHR45814:SF2">
    <property type="entry name" value="HISTONE-LYSINE N-METHYLTRANSFERASE SETD1"/>
    <property type="match status" value="1"/>
</dbReference>
<feature type="compositionally biased region" description="Polar residues" evidence="24">
    <location>
        <begin position="980"/>
        <end position="990"/>
    </location>
</feature>
<keyword evidence="8 23" id="KW-0158">Chromosome</keyword>
<dbReference type="GO" id="GO:0022900">
    <property type="term" value="P:electron transport chain"/>
    <property type="evidence" value="ECO:0007669"/>
    <property type="project" value="InterPro"/>
</dbReference>
<dbReference type="PROSITE" id="PS51572">
    <property type="entry name" value="SAM_MT43_1"/>
    <property type="match status" value="1"/>
</dbReference>
<name>A0AAD5G0N8_9ASCO</name>
<dbReference type="SMART" id="SM01291">
    <property type="entry name" value="N-SET"/>
    <property type="match status" value="1"/>
</dbReference>
<dbReference type="PANTHER" id="PTHR45814">
    <property type="entry name" value="HISTONE-LYSINE N-METHYLTRANSFERASE SETD1"/>
    <property type="match status" value="1"/>
</dbReference>